<dbReference type="RefSeq" id="XP_014149758.1">
    <property type="nucleotide sequence ID" value="XM_014294283.1"/>
</dbReference>
<protein>
    <submittedName>
        <fullName evidence="1">Uncharacterized protein</fullName>
    </submittedName>
</protein>
<dbReference type="Proteomes" id="UP000054560">
    <property type="component" value="Unassembled WGS sequence"/>
</dbReference>
<accession>A0A0L0FHA3</accession>
<sequence>MSVSNCADHKRRRLAIVQWPYVVYELTEAEITEDILAIKRALKASTGSKKKQTKDRVAGVDVSVERGELTYSGTTYPKGAVVRVSIKDVSYNAVLTDINQTEIHVNRTETNGKRAKINITQLRQGKTRLEMVA</sequence>
<proteinExistence type="predicted"/>
<organism evidence="1 2">
    <name type="scientific">Sphaeroforma arctica JP610</name>
    <dbReference type="NCBI Taxonomy" id="667725"/>
    <lineage>
        <taxon>Eukaryota</taxon>
        <taxon>Ichthyosporea</taxon>
        <taxon>Ichthyophonida</taxon>
        <taxon>Sphaeroforma</taxon>
    </lineage>
</organism>
<name>A0A0L0FHA3_9EUKA</name>
<dbReference type="OrthoDB" id="20886at2759"/>
<reference evidence="1 2" key="1">
    <citation type="submission" date="2011-02" db="EMBL/GenBank/DDBJ databases">
        <title>The Genome Sequence of Sphaeroforma arctica JP610.</title>
        <authorList>
            <consortium name="The Broad Institute Genome Sequencing Platform"/>
            <person name="Russ C."/>
            <person name="Cuomo C."/>
            <person name="Young S.K."/>
            <person name="Zeng Q."/>
            <person name="Gargeya S."/>
            <person name="Alvarado L."/>
            <person name="Berlin A."/>
            <person name="Chapman S.B."/>
            <person name="Chen Z."/>
            <person name="Freedman E."/>
            <person name="Gellesch M."/>
            <person name="Goldberg J."/>
            <person name="Griggs A."/>
            <person name="Gujja S."/>
            <person name="Heilman E."/>
            <person name="Heiman D."/>
            <person name="Howarth C."/>
            <person name="Mehta T."/>
            <person name="Neiman D."/>
            <person name="Pearson M."/>
            <person name="Roberts A."/>
            <person name="Saif S."/>
            <person name="Shea T."/>
            <person name="Shenoy N."/>
            <person name="Sisk P."/>
            <person name="Stolte C."/>
            <person name="Sykes S."/>
            <person name="White J."/>
            <person name="Yandava C."/>
            <person name="Burger G."/>
            <person name="Gray M.W."/>
            <person name="Holland P.W.H."/>
            <person name="King N."/>
            <person name="Lang F.B.F."/>
            <person name="Roger A.J."/>
            <person name="Ruiz-Trillo I."/>
            <person name="Haas B."/>
            <person name="Nusbaum C."/>
            <person name="Birren B."/>
        </authorList>
    </citation>
    <scope>NUCLEOTIDE SEQUENCE [LARGE SCALE GENOMIC DNA]</scope>
    <source>
        <strain evidence="1 2">JP610</strain>
    </source>
</reference>
<dbReference type="STRING" id="667725.A0A0L0FHA3"/>
<dbReference type="EMBL" id="KQ243389">
    <property type="protein sequence ID" value="KNC75856.1"/>
    <property type="molecule type" value="Genomic_DNA"/>
</dbReference>
<gene>
    <name evidence="1" type="ORF">SARC_11626</name>
</gene>
<dbReference type="AlphaFoldDB" id="A0A0L0FHA3"/>
<evidence type="ECO:0000313" key="2">
    <source>
        <dbReference type="Proteomes" id="UP000054560"/>
    </source>
</evidence>
<dbReference type="GeneID" id="25912130"/>
<evidence type="ECO:0000313" key="1">
    <source>
        <dbReference type="EMBL" id="KNC75856.1"/>
    </source>
</evidence>
<keyword evidence="2" id="KW-1185">Reference proteome</keyword>